<keyword evidence="2" id="KW-1185">Reference proteome</keyword>
<comment type="caution">
    <text evidence="1">The sequence shown here is derived from an EMBL/GenBank/DDBJ whole genome shotgun (WGS) entry which is preliminary data.</text>
</comment>
<organism evidence="1 2">
    <name type="scientific">Hymenobacter wooponensis</name>
    <dbReference type="NCBI Taxonomy" id="1525360"/>
    <lineage>
        <taxon>Bacteria</taxon>
        <taxon>Pseudomonadati</taxon>
        <taxon>Bacteroidota</taxon>
        <taxon>Cytophagia</taxon>
        <taxon>Cytophagales</taxon>
        <taxon>Hymenobacteraceae</taxon>
        <taxon>Hymenobacter</taxon>
    </lineage>
</organism>
<evidence type="ECO:0000313" key="1">
    <source>
        <dbReference type="EMBL" id="TGD81719.1"/>
    </source>
</evidence>
<dbReference type="EMBL" id="SRKZ01000002">
    <property type="protein sequence ID" value="TGD81719.1"/>
    <property type="molecule type" value="Genomic_DNA"/>
</dbReference>
<accession>A0A4Z0MQL3</accession>
<protein>
    <submittedName>
        <fullName evidence="1">Uncharacterized protein</fullName>
    </submittedName>
</protein>
<dbReference type="RefSeq" id="WP_135530099.1">
    <property type="nucleotide sequence ID" value="NZ_SRKZ01000002.1"/>
</dbReference>
<dbReference type="OrthoDB" id="1452526at2"/>
<gene>
    <name evidence="1" type="ORF">EU557_09285</name>
</gene>
<dbReference type="Proteomes" id="UP000298284">
    <property type="component" value="Unassembled WGS sequence"/>
</dbReference>
<reference evidence="1 2" key="1">
    <citation type="submission" date="2019-04" db="EMBL/GenBank/DDBJ databases">
        <authorList>
            <person name="Feng G."/>
            <person name="Zhang J."/>
            <person name="Zhu H."/>
        </authorList>
    </citation>
    <scope>NUCLEOTIDE SEQUENCE [LARGE SCALE GENOMIC DNA]</scope>
    <source>
        <strain evidence="1 2">JCM 19491</strain>
    </source>
</reference>
<name>A0A4Z0MQL3_9BACT</name>
<evidence type="ECO:0000313" key="2">
    <source>
        <dbReference type="Proteomes" id="UP000298284"/>
    </source>
</evidence>
<proteinExistence type="predicted"/>
<sequence>MSELTQEDLVAVALDVRKAYRLLYLFQARVMDTVKFIAEQLGRNYHGGWCWFSSVTPRDGRGSLDNWAWDWLNMYHYEFFLGEELVDGNRIRLAVILQSDTGFYDHSGAEKTDIRSFAPVEESETRLRFLVGKNTWHGEFGKDFPPTETRTSVGYTQLKTADSSGTLITKSFPITSFLNEAGTRQVLDEFVAYCQSNDVPEIRLSHSHPAAII</sequence>
<dbReference type="AlphaFoldDB" id="A0A4Z0MQL3"/>